<accession>A0A914CSM4</accession>
<feature type="disulfide bond" evidence="3">
    <location>
        <begin position="48"/>
        <end position="57"/>
    </location>
</feature>
<keyword evidence="1 3" id="KW-0245">EGF-like domain</keyword>
<name>A0A914CSM4_9BILA</name>
<dbReference type="Gene3D" id="2.10.25.10">
    <property type="entry name" value="Laminin"/>
    <property type="match status" value="2"/>
</dbReference>
<reference evidence="7" key="1">
    <citation type="submission" date="2022-11" db="UniProtKB">
        <authorList>
            <consortium name="WormBaseParasite"/>
        </authorList>
    </citation>
    <scope>IDENTIFICATION</scope>
</reference>
<dbReference type="AlphaFoldDB" id="A0A914CSM4"/>
<dbReference type="WBParaSite" id="ACRNAN_scaffold13797.g20865.t1">
    <property type="protein sequence ID" value="ACRNAN_scaffold13797.g20865.t1"/>
    <property type="gene ID" value="ACRNAN_scaffold13797.g20865"/>
</dbReference>
<dbReference type="GO" id="GO:0005615">
    <property type="term" value="C:extracellular space"/>
    <property type="evidence" value="ECO:0007669"/>
    <property type="project" value="TreeGrafter"/>
</dbReference>
<dbReference type="GO" id="GO:0005509">
    <property type="term" value="F:calcium ion binding"/>
    <property type="evidence" value="ECO:0007669"/>
    <property type="project" value="InterPro"/>
</dbReference>
<dbReference type="InterPro" id="IPR050373">
    <property type="entry name" value="Fibrinogen_C-term_domain"/>
</dbReference>
<dbReference type="Proteomes" id="UP000887540">
    <property type="component" value="Unplaced"/>
</dbReference>
<evidence type="ECO:0000259" key="5">
    <source>
        <dbReference type="PROSITE" id="PS51406"/>
    </source>
</evidence>
<dbReference type="InterPro" id="IPR036056">
    <property type="entry name" value="Fibrinogen-like_C"/>
</dbReference>
<dbReference type="PANTHER" id="PTHR19143">
    <property type="entry name" value="FIBRINOGEN/TENASCIN/ANGIOPOEITIN"/>
    <property type="match status" value="1"/>
</dbReference>
<sequence>MECQCLPGYQGDGYDCQDINECAQPSVCNQMNGWGNCTNTPGSYYCNCSDFYTGWNCQTYQPRRHCADLYVYNDIKTSGPYLVNPDGTPSESVLVYCDMDTEGGGWTLVGNSAGHVNSGKTFAEYELGFGNANQQNGFIGLSWLHILTNSTIPMSLRVELTRCVNTASTLTYCTYPNFEVWGSETQYTVYIPEVCTGGNETNGIADGWIRWDPSQPGPKFYAFDNDVEGCSESFLNTGWWYNPKKRCGPANLNGIGFSCDKIPDLDDISAYMEFSGTPVASSQMYLRPKEFPDYDHS</sequence>
<dbReference type="SUPFAM" id="SSF57196">
    <property type="entry name" value="EGF/Laminin"/>
    <property type="match status" value="1"/>
</dbReference>
<keyword evidence="2 3" id="KW-1015">Disulfide bond</keyword>
<dbReference type="PROSITE" id="PS00022">
    <property type="entry name" value="EGF_1"/>
    <property type="match status" value="1"/>
</dbReference>
<feature type="domain" description="Fibrinogen C-terminal" evidence="5">
    <location>
        <begin position="57"/>
        <end position="255"/>
    </location>
</feature>
<dbReference type="SMART" id="SM00186">
    <property type="entry name" value="FBG"/>
    <property type="match status" value="1"/>
</dbReference>
<evidence type="ECO:0000313" key="7">
    <source>
        <dbReference type="WBParaSite" id="ACRNAN_scaffold13797.g20865.t1"/>
    </source>
</evidence>
<dbReference type="PROSITE" id="PS00010">
    <property type="entry name" value="ASX_HYDROXYL"/>
    <property type="match status" value="1"/>
</dbReference>
<proteinExistence type="predicted"/>
<evidence type="ECO:0000259" key="4">
    <source>
        <dbReference type="PROSITE" id="PS50026"/>
    </source>
</evidence>
<dbReference type="CDD" id="cd00054">
    <property type="entry name" value="EGF_CA"/>
    <property type="match status" value="1"/>
</dbReference>
<organism evidence="6 7">
    <name type="scientific">Acrobeloides nanus</name>
    <dbReference type="NCBI Taxonomy" id="290746"/>
    <lineage>
        <taxon>Eukaryota</taxon>
        <taxon>Metazoa</taxon>
        <taxon>Ecdysozoa</taxon>
        <taxon>Nematoda</taxon>
        <taxon>Chromadorea</taxon>
        <taxon>Rhabditida</taxon>
        <taxon>Tylenchina</taxon>
        <taxon>Cephalobomorpha</taxon>
        <taxon>Cephaloboidea</taxon>
        <taxon>Cephalobidae</taxon>
        <taxon>Acrobeloides</taxon>
    </lineage>
</organism>
<dbReference type="PROSITE" id="PS51406">
    <property type="entry name" value="FIBRINOGEN_C_2"/>
    <property type="match status" value="1"/>
</dbReference>
<dbReference type="PROSITE" id="PS50026">
    <property type="entry name" value="EGF_3"/>
    <property type="match status" value="1"/>
</dbReference>
<dbReference type="InterPro" id="IPR001881">
    <property type="entry name" value="EGF-like_Ca-bd_dom"/>
</dbReference>
<dbReference type="InterPro" id="IPR000742">
    <property type="entry name" value="EGF"/>
</dbReference>
<dbReference type="SUPFAM" id="SSF56496">
    <property type="entry name" value="Fibrinogen C-terminal domain-like"/>
    <property type="match status" value="1"/>
</dbReference>
<evidence type="ECO:0000256" key="1">
    <source>
        <dbReference type="ARBA" id="ARBA00022536"/>
    </source>
</evidence>
<feature type="domain" description="EGF-like" evidence="4">
    <location>
        <begin position="18"/>
        <end position="58"/>
    </location>
</feature>
<evidence type="ECO:0000256" key="2">
    <source>
        <dbReference type="ARBA" id="ARBA00023157"/>
    </source>
</evidence>
<dbReference type="NCBIfam" id="NF040941">
    <property type="entry name" value="GGGWT_bact"/>
    <property type="match status" value="1"/>
</dbReference>
<keyword evidence="6" id="KW-1185">Reference proteome</keyword>
<dbReference type="InterPro" id="IPR000152">
    <property type="entry name" value="EGF-type_Asp/Asn_hydroxyl_site"/>
</dbReference>
<dbReference type="SMART" id="SM00179">
    <property type="entry name" value="EGF_CA"/>
    <property type="match status" value="1"/>
</dbReference>
<dbReference type="InterPro" id="IPR014716">
    <property type="entry name" value="Fibrinogen_a/b/g_C_1"/>
</dbReference>
<comment type="caution">
    <text evidence="3">Lacks conserved residue(s) required for the propagation of feature annotation.</text>
</comment>
<dbReference type="PROSITE" id="PS01186">
    <property type="entry name" value="EGF_2"/>
    <property type="match status" value="1"/>
</dbReference>
<evidence type="ECO:0000313" key="6">
    <source>
        <dbReference type="Proteomes" id="UP000887540"/>
    </source>
</evidence>
<dbReference type="Pfam" id="PF00147">
    <property type="entry name" value="Fibrinogen_C"/>
    <property type="match status" value="1"/>
</dbReference>
<evidence type="ECO:0000256" key="3">
    <source>
        <dbReference type="PROSITE-ProRule" id="PRU00076"/>
    </source>
</evidence>
<dbReference type="Pfam" id="PF07645">
    <property type="entry name" value="EGF_CA"/>
    <property type="match status" value="1"/>
</dbReference>
<protein>
    <submittedName>
        <fullName evidence="7">Fibrinogen C-terminal domain-containing protein</fullName>
    </submittedName>
</protein>
<dbReference type="Gene3D" id="3.90.215.10">
    <property type="entry name" value="Gamma Fibrinogen, chain A, domain 1"/>
    <property type="match status" value="1"/>
</dbReference>
<dbReference type="InterPro" id="IPR002181">
    <property type="entry name" value="Fibrinogen_a/b/g_C_dom"/>
</dbReference>
<dbReference type="InterPro" id="IPR049883">
    <property type="entry name" value="NOTCH1_EGF-like"/>
</dbReference>